<proteinExistence type="predicted"/>
<dbReference type="HOGENOM" id="CLU_2046841_0_0_9"/>
<dbReference type="KEGG" id="mcl:MCCL_0924"/>
<reference evidence="1 2" key="1">
    <citation type="journal article" date="2009" name="J. Bacteriol.">
        <title>Complete genome sequence of Macrococcus caseolyticus strain JCSCS5402, reflecting the ancestral genome of the human-pathogenic staphylococci.</title>
        <authorList>
            <person name="Baba T."/>
            <person name="Kuwahara-Arai K."/>
            <person name="Uchiyama I."/>
            <person name="Takeuchi F."/>
            <person name="Ito T."/>
            <person name="Hiramatsu K."/>
        </authorList>
    </citation>
    <scope>NUCLEOTIDE SEQUENCE [LARGE SCALE GENOMIC DNA]</scope>
    <source>
        <strain evidence="1 2">JCSC5402</strain>
    </source>
</reference>
<evidence type="ECO:0000313" key="2">
    <source>
        <dbReference type="Proteomes" id="UP000001383"/>
    </source>
</evidence>
<evidence type="ECO:0000313" key="1">
    <source>
        <dbReference type="EMBL" id="BAH17631.1"/>
    </source>
</evidence>
<organism evidence="1 2">
    <name type="scientific">Macrococcus caseolyticus (strain JCSC5402)</name>
    <name type="common">Macrococcoides caseolyticum</name>
    <dbReference type="NCBI Taxonomy" id="458233"/>
    <lineage>
        <taxon>Bacteria</taxon>
        <taxon>Bacillati</taxon>
        <taxon>Bacillota</taxon>
        <taxon>Bacilli</taxon>
        <taxon>Bacillales</taxon>
        <taxon>Staphylococcaceae</taxon>
        <taxon>Macrococcoides</taxon>
    </lineage>
</organism>
<dbReference type="Proteomes" id="UP000001383">
    <property type="component" value="Chromosome"/>
</dbReference>
<gene>
    <name evidence="1" type="ordered locus">MCCL_0924</name>
</gene>
<dbReference type="EMBL" id="AP009484">
    <property type="protein sequence ID" value="BAH17631.1"/>
    <property type="molecule type" value="Genomic_DNA"/>
</dbReference>
<sequence>MGDMTEGRTIQSTVTLNISEYNQIYLKAIQHDDLKVGNEKLKEELALAHKQLEELQQPEEKAPTCEVGMGNMKIVGSSEEFKKKLRAKYLDLDCKNSPYIAIIDGEKLRGTIISNLEDSE</sequence>
<name>B9EBM0_MACCJ</name>
<protein>
    <submittedName>
        <fullName evidence="1">Uncharacterized protein</fullName>
    </submittedName>
</protein>
<dbReference type="STRING" id="458233.MCCL_0924"/>
<dbReference type="AlphaFoldDB" id="B9EBM0"/>
<accession>B9EBM0</accession>